<evidence type="ECO:0000313" key="1">
    <source>
        <dbReference type="EMBL" id="JAH12333.1"/>
    </source>
</evidence>
<dbReference type="EMBL" id="GBXM01106454">
    <property type="protein sequence ID" value="JAH02123.1"/>
    <property type="molecule type" value="Transcribed_RNA"/>
</dbReference>
<accession>A0A0E9Q8B1</accession>
<reference evidence="1" key="2">
    <citation type="journal article" date="2015" name="Fish Shellfish Immunol.">
        <title>Early steps in the European eel (Anguilla anguilla)-Vibrio vulnificus interaction in the gills: Role of the RtxA13 toxin.</title>
        <authorList>
            <person name="Callol A."/>
            <person name="Pajuelo D."/>
            <person name="Ebbesson L."/>
            <person name="Teles M."/>
            <person name="MacKenzie S."/>
            <person name="Amaro C."/>
        </authorList>
    </citation>
    <scope>NUCLEOTIDE SEQUENCE</scope>
</reference>
<name>A0A0E9Q8B1_ANGAN</name>
<sequence length="40" mass="4470">MYLVSLSCSLWLSESSSSAAVWSMHLEPHVSQGNFSLPDW</sequence>
<protein>
    <submittedName>
        <fullName evidence="1">Uncharacterized protein</fullName>
    </submittedName>
</protein>
<dbReference type="AlphaFoldDB" id="A0A0E9Q8B1"/>
<dbReference type="EMBL" id="GBXM01096244">
    <property type="protein sequence ID" value="JAH12333.1"/>
    <property type="molecule type" value="Transcribed_RNA"/>
</dbReference>
<reference evidence="1" key="1">
    <citation type="submission" date="2014-11" db="EMBL/GenBank/DDBJ databases">
        <authorList>
            <person name="Amaro Gonzalez C."/>
        </authorList>
    </citation>
    <scope>NUCLEOTIDE SEQUENCE</scope>
</reference>
<organism evidence="1">
    <name type="scientific">Anguilla anguilla</name>
    <name type="common">European freshwater eel</name>
    <name type="synonym">Muraena anguilla</name>
    <dbReference type="NCBI Taxonomy" id="7936"/>
    <lineage>
        <taxon>Eukaryota</taxon>
        <taxon>Metazoa</taxon>
        <taxon>Chordata</taxon>
        <taxon>Craniata</taxon>
        <taxon>Vertebrata</taxon>
        <taxon>Euteleostomi</taxon>
        <taxon>Actinopterygii</taxon>
        <taxon>Neopterygii</taxon>
        <taxon>Teleostei</taxon>
        <taxon>Anguilliformes</taxon>
        <taxon>Anguillidae</taxon>
        <taxon>Anguilla</taxon>
    </lineage>
</organism>
<proteinExistence type="predicted"/>